<dbReference type="Proteomes" id="UP000316778">
    <property type="component" value="Unassembled WGS sequence"/>
</dbReference>
<reference evidence="3 4" key="1">
    <citation type="journal article" date="2013" name="Stand. Genomic Sci.">
        <title>Genomic Encyclopedia of Type Strains, Phase I: The one thousand microbial genomes (KMG-I) project.</title>
        <authorList>
            <person name="Kyrpides N.C."/>
            <person name="Woyke T."/>
            <person name="Eisen J.A."/>
            <person name="Garrity G."/>
            <person name="Lilburn T.G."/>
            <person name="Beck B.J."/>
            <person name="Whitman W.B."/>
            <person name="Hugenholtz P."/>
            <person name="Klenk H.P."/>
        </authorList>
    </citation>
    <scope>NUCLEOTIDE SEQUENCE [LARGE SCALE GENOMIC DNA]</scope>
    <source>
        <strain evidence="3 4">DSM 13484</strain>
    </source>
</reference>
<keyword evidence="3" id="KW-0456">Lyase</keyword>
<dbReference type="SUPFAM" id="SSF54593">
    <property type="entry name" value="Glyoxalase/Bleomycin resistance protein/Dihydroxybiphenyl dioxygenase"/>
    <property type="match status" value="1"/>
</dbReference>
<dbReference type="GO" id="GO:0016829">
    <property type="term" value="F:lyase activity"/>
    <property type="evidence" value="ECO:0007669"/>
    <property type="project" value="UniProtKB-KW"/>
</dbReference>
<name>A0A562T3R8_CHIJA</name>
<keyword evidence="4" id="KW-1185">Reference proteome</keyword>
<evidence type="ECO:0000313" key="3">
    <source>
        <dbReference type="EMBL" id="TWI87938.1"/>
    </source>
</evidence>
<dbReference type="AlphaFoldDB" id="A0A562T3R8"/>
<gene>
    <name evidence="3" type="ORF">LX66_2012</name>
</gene>
<feature type="signal peptide" evidence="1">
    <location>
        <begin position="1"/>
        <end position="24"/>
    </location>
</feature>
<sequence>MNKLILTGLLLCAGITGATLQAQAQQKQPVLNHIAISVYNLEKSTAFYRDVLLIDTMPEPFHDGKHTWFKIGGHSQLHLIEGAKEITEHDRGSHLCFSVPSVDDFIVRLNQRKIPFINWKGEKQQFNVRVDGVKQLYIQDPDGYWIEINDDKY</sequence>
<comment type="caution">
    <text evidence="3">The sequence shown here is derived from an EMBL/GenBank/DDBJ whole genome shotgun (WGS) entry which is preliminary data.</text>
</comment>
<dbReference type="RefSeq" id="WP_145712557.1">
    <property type="nucleotide sequence ID" value="NZ_BAAAFY010000001.1"/>
</dbReference>
<keyword evidence="1" id="KW-0732">Signal</keyword>
<dbReference type="Pfam" id="PF00903">
    <property type="entry name" value="Glyoxalase"/>
    <property type="match status" value="1"/>
</dbReference>
<dbReference type="PANTHER" id="PTHR21366:SF22">
    <property type="entry name" value="VOC DOMAIN-CONTAINING PROTEIN"/>
    <property type="match status" value="1"/>
</dbReference>
<evidence type="ECO:0000259" key="2">
    <source>
        <dbReference type="PROSITE" id="PS51819"/>
    </source>
</evidence>
<dbReference type="EMBL" id="VLLG01000003">
    <property type="protein sequence ID" value="TWI87938.1"/>
    <property type="molecule type" value="Genomic_DNA"/>
</dbReference>
<evidence type="ECO:0000313" key="4">
    <source>
        <dbReference type="Proteomes" id="UP000316778"/>
    </source>
</evidence>
<evidence type="ECO:0000256" key="1">
    <source>
        <dbReference type="SAM" id="SignalP"/>
    </source>
</evidence>
<feature type="chain" id="PRO_5022156324" evidence="1">
    <location>
        <begin position="25"/>
        <end position="153"/>
    </location>
</feature>
<dbReference type="InterPro" id="IPR037523">
    <property type="entry name" value="VOC_core"/>
</dbReference>
<organism evidence="3 4">
    <name type="scientific">Chitinophaga japonensis</name>
    <name type="common">Flexibacter japonensis</name>
    <dbReference type="NCBI Taxonomy" id="104662"/>
    <lineage>
        <taxon>Bacteria</taxon>
        <taxon>Pseudomonadati</taxon>
        <taxon>Bacteroidota</taxon>
        <taxon>Chitinophagia</taxon>
        <taxon>Chitinophagales</taxon>
        <taxon>Chitinophagaceae</taxon>
        <taxon>Chitinophaga</taxon>
    </lineage>
</organism>
<dbReference type="OrthoDB" id="192739at2"/>
<feature type="domain" description="VOC" evidence="2">
    <location>
        <begin position="30"/>
        <end position="151"/>
    </location>
</feature>
<protein>
    <submittedName>
        <fullName evidence="3">Lactoylglutathione lyase</fullName>
    </submittedName>
</protein>
<dbReference type="Gene3D" id="3.10.180.10">
    <property type="entry name" value="2,3-Dihydroxybiphenyl 1,2-Dioxygenase, domain 1"/>
    <property type="match status" value="1"/>
</dbReference>
<dbReference type="InterPro" id="IPR004360">
    <property type="entry name" value="Glyas_Fos-R_dOase_dom"/>
</dbReference>
<dbReference type="PANTHER" id="PTHR21366">
    <property type="entry name" value="GLYOXALASE FAMILY PROTEIN"/>
    <property type="match status" value="1"/>
</dbReference>
<proteinExistence type="predicted"/>
<dbReference type="PROSITE" id="PS51819">
    <property type="entry name" value="VOC"/>
    <property type="match status" value="1"/>
</dbReference>
<dbReference type="InterPro" id="IPR029068">
    <property type="entry name" value="Glyas_Bleomycin-R_OHBP_Dase"/>
</dbReference>
<dbReference type="InterPro" id="IPR050383">
    <property type="entry name" value="GlyoxalaseI/FosfomycinResist"/>
</dbReference>
<accession>A0A562T3R8</accession>